<evidence type="ECO:0000313" key="3">
    <source>
        <dbReference type="Proteomes" id="UP001596174"/>
    </source>
</evidence>
<comment type="caution">
    <text evidence="2">The sequence shown here is derived from an EMBL/GenBank/DDBJ whole genome shotgun (WGS) entry which is preliminary data.</text>
</comment>
<organism evidence="2 3">
    <name type="scientific">Streptacidiphilus monticola</name>
    <dbReference type="NCBI Taxonomy" id="2161674"/>
    <lineage>
        <taxon>Bacteria</taxon>
        <taxon>Bacillati</taxon>
        <taxon>Actinomycetota</taxon>
        <taxon>Actinomycetes</taxon>
        <taxon>Kitasatosporales</taxon>
        <taxon>Streptomycetaceae</taxon>
        <taxon>Streptacidiphilus</taxon>
    </lineage>
</organism>
<name>A0ABW1FXT9_9ACTN</name>
<dbReference type="EMBL" id="JBHSQJ010000007">
    <property type="protein sequence ID" value="MFC5906052.1"/>
    <property type="molecule type" value="Genomic_DNA"/>
</dbReference>
<keyword evidence="3" id="KW-1185">Reference proteome</keyword>
<feature type="signal peptide" evidence="1">
    <location>
        <begin position="1"/>
        <end position="26"/>
    </location>
</feature>
<proteinExistence type="predicted"/>
<sequence>MRRWLALAAAVGTVLPVVGFTGTAQAAGSSLKVAEIGRDGRAVNGSVTVVDSTGMPRYLQSGRATALPAGTYTVLADVQSAGTDTLIGKKVRVSGAGRLTLDARAGRSVRVGLDVSGQPGLDVRVCAPGGWGNGVEAWNRAGSLFVVPNADRGFTLGYLASWGGDLLGSGSSYVVSGLRGAVPAGTLGSFKRSGLAKWRVDVRGGENTTASSNVMIQPTPRQDSCQTDLIAGLGGGDGGYVTHAYVSPGTWTVRNDFSRAFTFAKPRTVAARGSYWTLFNRAVRGPASTEVPGTYWGHRLLFDADSMLADPWGTGAGGDTLTIGTYTLRQGGKVLASKRLTEWATGPSGLDVVLKSKGWYSLTADASAYAPGSRLPTGLLSTRATLSYHFYADPAKRQAAKVFATKFFPAGLDLGNQAKAGSTTALTVQAVRSTTDPMDIAVPKATVKSIRLWVSYDGGRTWHAVSLRAVGGQWTAQVRNPASGAVTLRTTVVSASGDSATETVYRAWSVR</sequence>
<keyword evidence="1" id="KW-0732">Signal</keyword>
<evidence type="ECO:0008006" key="4">
    <source>
        <dbReference type="Google" id="ProtNLM"/>
    </source>
</evidence>
<evidence type="ECO:0000313" key="2">
    <source>
        <dbReference type="EMBL" id="MFC5906052.1"/>
    </source>
</evidence>
<protein>
    <recommendedName>
        <fullName evidence="4">Carboxypeptidase regulatory-like domain-containing protein</fullName>
    </recommendedName>
</protein>
<feature type="chain" id="PRO_5045417926" description="Carboxypeptidase regulatory-like domain-containing protein" evidence="1">
    <location>
        <begin position="27"/>
        <end position="511"/>
    </location>
</feature>
<dbReference type="RefSeq" id="WP_380579094.1">
    <property type="nucleotide sequence ID" value="NZ_JBHSQJ010000007.1"/>
</dbReference>
<dbReference type="Proteomes" id="UP001596174">
    <property type="component" value="Unassembled WGS sequence"/>
</dbReference>
<accession>A0ABW1FXT9</accession>
<gene>
    <name evidence="2" type="ORF">ACFP3V_02300</name>
</gene>
<evidence type="ECO:0000256" key="1">
    <source>
        <dbReference type="SAM" id="SignalP"/>
    </source>
</evidence>
<reference evidence="3" key="1">
    <citation type="journal article" date="2019" name="Int. J. Syst. Evol. Microbiol.">
        <title>The Global Catalogue of Microorganisms (GCM) 10K type strain sequencing project: providing services to taxonomists for standard genome sequencing and annotation.</title>
        <authorList>
            <consortium name="The Broad Institute Genomics Platform"/>
            <consortium name="The Broad Institute Genome Sequencing Center for Infectious Disease"/>
            <person name="Wu L."/>
            <person name="Ma J."/>
        </authorList>
    </citation>
    <scope>NUCLEOTIDE SEQUENCE [LARGE SCALE GENOMIC DNA]</scope>
    <source>
        <strain evidence="3">JCM 4816</strain>
    </source>
</reference>